<evidence type="ECO:0000313" key="10">
    <source>
        <dbReference type="EMBL" id="KAK9776167.1"/>
    </source>
</evidence>
<proteinExistence type="predicted"/>
<dbReference type="InterPro" id="IPR046936">
    <property type="entry name" value="BIM1-like"/>
</dbReference>
<feature type="signal peptide" evidence="8">
    <location>
        <begin position="1"/>
        <end position="27"/>
    </location>
</feature>
<evidence type="ECO:0000256" key="6">
    <source>
        <dbReference type="ARBA" id="ARBA00023180"/>
    </source>
</evidence>
<feature type="chain" id="PRO_5046106041" description="Copper acquisition factor BIM1-like domain-containing protein" evidence="8">
    <location>
        <begin position="28"/>
        <end position="139"/>
    </location>
</feature>
<evidence type="ECO:0000256" key="2">
    <source>
        <dbReference type="ARBA" id="ARBA00022475"/>
    </source>
</evidence>
<evidence type="ECO:0000256" key="1">
    <source>
        <dbReference type="ARBA" id="ARBA00004609"/>
    </source>
</evidence>
<feature type="domain" description="Copper acquisition factor BIM1-like" evidence="9">
    <location>
        <begin position="36"/>
        <end position="139"/>
    </location>
</feature>
<accession>A0ABR2XR67</accession>
<keyword evidence="3" id="KW-0336">GPI-anchor</keyword>
<comment type="caution">
    <text evidence="10">The sequence shown here is derived from an EMBL/GenBank/DDBJ whole genome shotgun (WGS) entry which is preliminary data.</text>
</comment>
<dbReference type="Proteomes" id="UP001465668">
    <property type="component" value="Unassembled WGS sequence"/>
</dbReference>
<comment type="subcellular location">
    <subcellularLocation>
        <location evidence="1">Cell membrane</location>
        <topology evidence="1">Lipid-anchor</topology>
        <topology evidence="1">GPI-anchor</topology>
    </subcellularLocation>
</comment>
<dbReference type="Pfam" id="PF20238">
    <property type="entry name" value="BIM1-like_dom"/>
    <property type="match status" value="1"/>
</dbReference>
<evidence type="ECO:0000256" key="5">
    <source>
        <dbReference type="ARBA" id="ARBA00023136"/>
    </source>
</evidence>
<evidence type="ECO:0000313" key="11">
    <source>
        <dbReference type="Proteomes" id="UP001465668"/>
    </source>
</evidence>
<dbReference type="PANTHER" id="PTHR34992:SF5">
    <property type="entry name" value="ANCHORED PROTEIN, PUTATIVE (AFU_ORTHOLOGUE AFUA_6G02800)-RELATED"/>
    <property type="match status" value="1"/>
</dbReference>
<evidence type="ECO:0000256" key="4">
    <source>
        <dbReference type="ARBA" id="ARBA00022729"/>
    </source>
</evidence>
<keyword evidence="2" id="KW-1003">Cell membrane</keyword>
<sequence>MHMRNFPIVSSLSWLTVNSFAMAEVHGEGYEGTIMCPVAFLCPDDRPWSTSSDNVSPCGTSPGVTNRTIYPLCQGEVASSIADNAWNVAFYVAFDNDPDIQGDFTKQVVSNVTKIEPGHQCYKVLSIQSTVTGGTNATI</sequence>
<name>A0ABR2XR67_9PEZI</name>
<keyword evidence="6" id="KW-0325">Glycoprotein</keyword>
<keyword evidence="4 8" id="KW-0732">Signal</keyword>
<protein>
    <recommendedName>
        <fullName evidence="9">Copper acquisition factor BIM1-like domain-containing protein</fullName>
    </recommendedName>
</protein>
<reference evidence="10 11" key="1">
    <citation type="submission" date="2024-02" db="EMBL/GenBank/DDBJ databases">
        <title>First draft genome assembly of two strains of Seiridium cardinale.</title>
        <authorList>
            <person name="Emiliani G."/>
            <person name="Scali E."/>
        </authorList>
    </citation>
    <scope>NUCLEOTIDE SEQUENCE [LARGE SCALE GENOMIC DNA]</scope>
    <source>
        <strain evidence="10 11">BM-138-000479</strain>
    </source>
</reference>
<dbReference type="EMBL" id="JARVKM010000029">
    <property type="protein sequence ID" value="KAK9776167.1"/>
    <property type="molecule type" value="Genomic_DNA"/>
</dbReference>
<evidence type="ECO:0000256" key="3">
    <source>
        <dbReference type="ARBA" id="ARBA00022622"/>
    </source>
</evidence>
<organism evidence="10 11">
    <name type="scientific">Seiridium cardinale</name>
    <dbReference type="NCBI Taxonomy" id="138064"/>
    <lineage>
        <taxon>Eukaryota</taxon>
        <taxon>Fungi</taxon>
        <taxon>Dikarya</taxon>
        <taxon>Ascomycota</taxon>
        <taxon>Pezizomycotina</taxon>
        <taxon>Sordariomycetes</taxon>
        <taxon>Xylariomycetidae</taxon>
        <taxon>Amphisphaeriales</taxon>
        <taxon>Sporocadaceae</taxon>
        <taxon>Seiridium</taxon>
    </lineage>
</organism>
<gene>
    <name evidence="10" type="ORF">SCAR479_07073</name>
</gene>
<keyword evidence="11" id="KW-1185">Reference proteome</keyword>
<evidence type="ECO:0000256" key="7">
    <source>
        <dbReference type="ARBA" id="ARBA00023288"/>
    </source>
</evidence>
<keyword evidence="7" id="KW-0449">Lipoprotein</keyword>
<dbReference type="PANTHER" id="PTHR34992">
    <property type="entry name" value="HYPHAL ANASTAMOSIS-7 PROTEIN"/>
    <property type="match status" value="1"/>
</dbReference>
<keyword evidence="5" id="KW-0472">Membrane</keyword>
<evidence type="ECO:0000259" key="9">
    <source>
        <dbReference type="Pfam" id="PF20238"/>
    </source>
</evidence>
<evidence type="ECO:0000256" key="8">
    <source>
        <dbReference type="SAM" id="SignalP"/>
    </source>
</evidence>
<dbReference type="InterPro" id="IPR046530">
    <property type="entry name" value="BIM1-like_dom"/>
</dbReference>